<sequence length="88" mass="10643">MSSIYNNDNYIFSWIRIIEKNIPFITFRDFNSNVNDDIIINQYNNSVLHENNILSKYNNHIIYILLDPTHEIIIIISIFIKLIIYLYF</sequence>
<organism evidence="2">
    <name type="scientific">viral metagenome</name>
    <dbReference type="NCBI Taxonomy" id="1070528"/>
    <lineage>
        <taxon>unclassified sequences</taxon>
        <taxon>metagenomes</taxon>
        <taxon>organismal metagenomes</taxon>
    </lineage>
</organism>
<dbReference type="EMBL" id="MN739800">
    <property type="protein sequence ID" value="QHT26663.1"/>
    <property type="molecule type" value="Genomic_DNA"/>
</dbReference>
<reference evidence="2" key="1">
    <citation type="journal article" date="2020" name="Nature">
        <title>Giant virus diversity and host interactions through global metagenomics.</title>
        <authorList>
            <person name="Schulz F."/>
            <person name="Roux S."/>
            <person name="Paez-Espino D."/>
            <person name="Jungbluth S."/>
            <person name="Walsh D.A."/>
            <person name="Denef V.J."/>
            <person name="McMahon K.D."/>
            <person name="Konstantinidis K.T."/>
            <person name="Eloe-Fadrosh E.A."/>
            <person name="Kyrpides N.C."/>
            <person name="Woyke T."/>
        </authorList>
    </citation>
    <scope>NUCLEOTIDE SEQUENCE</scope>
    <source>
        <strain evidence="2">GVMAG-M-3300023179-2</strain>
    </source>
</reference>
<name>A0A6C0EE40_9ZZZZ</name>
<keyword evidence="1" id="KW-1133">Transmembrane helix</keyword>
<dbReference type="AlphaFoldDB" id="A0A6C0EE40"/>
<keyword evidence="1" id="KW-0472">Membrane</keyword>
<accession>A0A6C0EE40</accession>
<feature type="transmembrane region" description="Helical" evidence="1">
    <location>
        <begin position="61"/>
        <end position="87"/>
    </location>
</feature>
<keyword evidence="1" id="KW-0812">Transmembrane</keyword>
<proteinExistence type="predicted"/>
<evidence type="ECO:0000313" key="2">
    <source>
        <dbReference type="EMBL" id="QHT26663.1"/>
    </source>
</evidence>
<evidence type="ECO:0000256" key="1">
    <source>
        <dbReference type="SAM" id="Phobius"/>
    </source>
</evidence>
<protein>
    <submittedName>
        <fullName evidence="2">Uncharacterized protein</fullName>
    </submittedName>
</protein>